<dbReference type="Proteomes" id="UP001140087">
    <property type="component" value="Unassembled WGS sequence"/>
</dbReference>
<evidence type="ECO:0000313" key="2">
    <source>
        <dbReference type="Proteomes" id="UP001140087"/>
    </source>
</evidence>
<keyword evidence="2" id="KW-1185">Reference proteome</keyword>
<dbReference type="EMBL" id="JANBUN010000363">
    <property type="protein sequence ID" value="KAJ2804369.1"/>
    <property type="molecule type" value="Genomic_DNA"/>
</dbReference>
<organism evidence="1 2">
    <name type="scientific">Coemansia helicoidea</name>
    <dbReference type="NCBI Taxonomy" id="1286919"/>
    <lineage>
        <taxon>Eukaryota</taxon>
        <taxon>Fungi</taxon>
        <taxon>Fungi incertae sedis</taxon>
        <taxon>Zoopagomycota</taxon>
        <taxon>Kickxellomycotina</taxon>
        <taxon>Kickxellomycetes</taxon>
        <taxon>Kickxellales</taxon>
        <taxon>Kickxellaceae</taxon>
        <taxon>Coemansia</taxon>
    </lineage>
</organism>
<evidence type="ECO:0000313" key="1">
    <source>
        <dbReference type="EMBL" id="KAJ2804369.1"/>
    </source>
</evidence>
<sequence length="570" mass="59701">MTTRDAVYSDAIDAGGRRRVSVLDEGVTRLPPELDGAGNVEYKTKLDRTSGARITHLATQLQWRLAEGNGRAVYVIGVHDDGSVVGITDDEFQLTIASIHSMAQKLDNARVVSVDQRVLADQGNRIVAEVRLAQQTALPQTELRIAVLGDHGAGKSSILGCLTYGDADDGRGKARLNLLRHRHELESGRTSSIALGTIGFSPDGQMQNYANNRSAEHIYQRSRRIVTFIDTCGHAKHLKTTARAIAGYSPHVFCIVIAADAASVSPAARVYLQTAAALGMPLLVVVSKMDLAEKASFAALMHNLLATLNAAVPGRSQCMVAGSAQCGSLAADMMCLDVVPIVTTSAVRTVGFGELAAVLQGASAWRRDGKLADEPFEFHIEGVHSIDRVGMVATGWVTSGTVWSSPATDQPLVLGPDASGTFVGVDVTSIHTLRIPTSSARAGLSAALAIQPHSAALAQKGMVVVGADQANRHGRCVSGEFAAAVAFLGPEAAAAQSITVYIRSRSHLAHITDIAAAPPTSAPGTTATVRLRLDGGAQDYICPGAPVVARDGHGFVFAGRIIAPAQTPTA</sequence>
<gene>
    <name evidence="1" type="ORF">H4R21_001670</name>
</gene>
<protein>
    <submittedName>
        <fullName evidence="1">Uncharacterized protein</fullName>
    </submittedName>
</protein>
<name>A0ACC1LA87_9FUNG</name>
<proteinExistence type="predicted"/>
<accession>A0ACC1LA87</accession>
<reference evidence="1" key="1">
    <citation type="submission" date="2022-07" db="EMBL/GenBank/DDBJ databases">
        <title>Phylogenomic reconstructions and comparative analyses of Kickxellomycotina fungi.</title>
        <authorList>
            <person name="Reynolds N.K."/>
            <person name="Stajich J.E."/>
            <person name="Barry K."/>
            <person name="Grigoriev I.V."/>
            <person name="Crous P."/>
            <person name="Smith M.E."/>
        </authorList>
    </citation>
    <scope>NUCLEOTIDE SEQUENCE</scope>
    <source>
        <strain evidence="1">BCRC 34780</strain>
    </source>
</reference>
<comment type="caution">
    <text evidence="1">The sequence shown here is derived from an EMBL/GenBank/DDBJ whole genome shotgun (WGS) entry which is preliminary data.</text>
</comment>